<evidence type="ECO:0000256" key="7">
    <source>
        <dbReference type="SAM" id="Phobius"/>
    </source>
</evidence>
<feature type="domain" description="ABC transporter" evidence="8">
    <location>
        <begin position="403"/>
        <end position="638"/>
    </location>
</feature>
<comment type="subcellular location">
    <subcellularLocation>
        <location evidence="1">Cell membrane</location>
        <topology evidence="1">Multi-pass membrane protein</topology>
    </subcellularLocation>
</comment>
<dbReference type="Gene3D" id="1.20.1560.10">
    <property type="entry name" value="ABC transporter type 1, transmembrane domain"/>
    <property type="match status" value="1"/>
</dbReference>
<keyword evidence="6 7" id="KW-0472">Membrane</keyword>
<dbReference type="InterPro" id="IPR039421">
    <property type="entry name" value="Type_1_exporter"/>
</dbReference>
<keyword evidence="5 7" id="KW-1133">Transmembrane helix</keyword>
<reference evidence="10 11" key="1">
    <citation type="submission" date="2023-07" db="EMBL/GenBank/DDBJ databases">
        <title>Genomic Encyclopedia of Type Strains, Phase IV (KMG-IV): sequencing the most valuable type-strain genomes for metagenomic binning, comparative biology and taxonomic classification.</title>
        <authorList>
            <person name="Goeker M."/>
        </authorList>
    </citation>
    <scope>NUCLEOTIDE SEQUENCE [LARGE SCALE GENOMIC DNA]</scope>
    <source>
        <strain evidence="10 11">DSM 22170</strain>
    </source>
</reference>
<evidence type="ECO:0000313" key="11">
    <source>
        <dbReference type="Proteomes" id="UP001185028"/>
    </source>
</evidence>
<dbReference type="PANTHER" id="PTHR24221:SF614">
    <property type="entry name" value="GLUTATHIONE_L-CYSTEINE TRANSPORT SYSTEM ATP-BINDING_PERMEASE PROTEIN CYDC"/>
    <property type="match status" value="1"/>
</dbReference>
<dbReference type="InterPro" id="IPR011527">
    <property type="entry name" value="ABC1_TM_dom"/>
</dbReference>
<evidence type="ECO:0000256" key="1">
    <source>
        <dbReference type="ARBA" id="ARBA00004651"/>
    </source>
</evidence>
<feature type="domain" description="ABC transmembrane type-1" evidence="9">
    <location>
        <begin position="16"/>
        <end position="298"/>
    </location>
</feature>
<evidence type="ECO:0000313" key="10">
    <source>
        <dbReference type="EMBL" id="MDR6245449.1"/>
    </source>
</evidence>
<dbReference type="InterPro" id="IPR003593">
    <property type="entry name" value="AAA+_ATPase"/>
</dbReference>
<dbReference type="Gene3D" id="3.40.50.300">
    <property type="entry name" value="P-loop containing nucleotide triphosphate hydrolases"/>
    <property type="match status" value="1"/>
</dbReference>
<dbReference type="PROSITE" id="PS50893">
    <property type="entry name" value="ABC_TRANSPORTER_2"/>
    <property type="match status" value="1"/>
</dbReference>
<keyword evidence="2 7" id="KW-0812">Transmembrane</keyword>
<dbReference type="InterPro" id="IPR036640">
    <property type="entry name" value="ABC1_TM_sf"/>
</dbReference>
<gene>
    <name evidence="10" type="ORF">JOC58_003362</name>
</gene>
<evidence type="ECO:0000256" key="6">
    <source>
        <dbReference type="ARBA" id="ARBA00023136"/>
    </source>
</evidence>
<dbReference type="SUPFAM" id="SSF52540">
    <property type="entry name" value="P-loop containing nucleoside triphosphate hydrolases"/>
    <property type="match status" value="1"/>
</dbReference>
<evidence type="ECO:0000259" key="8">
    <source>
        <dbReference type="PROSITE" id="PS50893"/>
    </source>
</evidence>
<dbReference type="InterPro" id="IPR003439">
    <property type="entry name" value="ABC_transporter-like_ATP-bd"/>
</dbReference>
<organism evidence="10 11">
    <name type="scientific">Paenibacillus hunanensis</name>
    <dbReference type="NCBI Taxonomy" id="539262"/>
    <lineage>
        <taxon>Bacteria</taxon>
        <taxon>Bacillati</taxon>
        <taxon>Bacillota</taxon>
        <taxon>Bacilli</taxon>
        <taxon>Bacillales</taxon>
        <taxon>Paenibacillaceae</taxon>
        <taxon>Paenibacillus</taxon>
    </lineage>
</organism>
<accession>A0ABU1J216</accession>
<proteinExistence type="predicted"/>
<feature type="transmembrane region" description="Helical" evidence="7">
    <location>
        <begin position="130"/>
        <end position="149"/>
    </location>
</feature>
<dbReference type="EMBL" id="JAVDQH010000014">
    <property type="protein sequence ID" value="MDR6245449.1"/>
    <property type="molecule type" value="Genomic_DNA"/>
</dbReference>
<dbReference type="SMART" id="SM00382">
    <property type="entry name" value="AAA"/>
    <property type="match status" value="1"/>
</dbReference>
<dbReference type="SUPFAM" id="SSF90123">
    <property type="entry name" value="ABC transporter transmembrane region"/>
    <property type="match status" value="1"/>
</dbReference>
<dbReference type="Proteomes" id="UP001185028">
    <property type="component" value="Unassembled WGS sequence"/>
</dbReference>
<keyword evidence="11" id="KW-1185">Reference proteome</keyword>
<comment type="caution">
    <text evidence="10">The sequence shown here is derived from an EMBL/GenBank/DDBJ whole genome shotgun (WGS) entry which is preliminary data.</text>
</comment>
<dbReference type="PANTHER" id="PTHR24221">
    <property type="entry name" value="ATP-BINDING CASSETTE SUB-FAMILY B"/>
    <property type="match status" value="1"/>
</dbReference>
<dbReference type="Pfam" id="PF00005">
    <property type="entry name" value="ABC_tran"/>
    <property type="match status" value="1"/>
</dbReference>
<feature type="transmembrane region" description="Helical" evidence="7">
    <location>
        <begin position="155"/>
        <end position="177"/>
    </location>
</feature>
<dbReference type="PROSITE" id="PS50929">
    <property type="entry name" value="ABC_TM1F"/>
    <property type="match status" value="1"/>
</dbReference>
<evidence type="ECO:0000259" key="9">
    <source>
        <dbReference type="PROSITE" id="PS50929"/>
    </source>
</evidence>
<dbReference type="CDD" id="cd18584">
    <property type="entry name" value="ABC_6TM_AarD_CydD"/>
    <property type="match status" value="1"/>
</dbReference>
<dbReference type="Pfam" id="PF00664">
    <property type="entry name" value="ABC_membrane"/>
    <property type="match status" value="1"/>
</dbReference>
<protein>
    <submittedName>
        <fullName evidence="10">ATP-binding cassette subfamily C protein CydD</fullName>
    </submittedName>
</protein>
<evidence type="ECO:0000256" key="3">
    <source>
        <dbReference type="ARBA" id="ARBA00022741"/>
    </source>
</evidence>
<keyword evidence="3" id="KW-0547">Nucleotide-binding</keyword>
<evidence type="ECO:0000256" key="5">
    <source>
        <dbReference type="ARBA" id="ARBA00022989"/>
    </source>
</evidence>
<sequence length="644" mass="70630">MGKDLWKLAGIRPVMVITAALTIVQTIVIVMQSVWLAQAVSGLFSGDTIQSQLGHIGGFGCALIARQLLSMLLQKLAYDFAERTGQQLRRALIDKLFALGPRYAMGQGTGNLVTLVREGIGKYRTYLELILPRMLSNGLTPLLIGLYVLRLDWLSAIILGLVFPILIAFMILLGLAAQKQMDRQWATYRVLSNHFVDSLRGLETLRFLGRSRAHAATIGRTSEQYRKATIGSMRVAFLSSFALDFFTMLSVAFVAVSLGLRLVHGEMLLEPALTILILAPEFFVPIRSLGADYHATMDGKEAGEEIQRIMQQPIPGQSLEHPITCSESTAIVRDASSGATLWNETSTLVIQDVSIHYGQDSDMSLTEATNRSDPSISANKAHLYEQHLPQQAVQATHQSATTIQSGTLAVLKDQYTALSNVSFTWQGYGKIGIIGASGAGKSTLIDLLAGFLIPDAGTASWHPTQGYGGALHHTSWRTGAAYIPQHPYLFSGTLRDNIALYEPQATDEEVLEAMQRAGLGKLLQSLPQGLDEQVGEGGRMLSGGQEQRVALARALLGQRHVLLLDEPTAHLDIETEYELKQTMLPLFANKLVLLATHRLHWMTDMDWIIVMDQGRIVEQGTHAGLLQQGGLYCSWMNEQWEGSA</sequence>
<evidence type="ECO:0000256" key="2">
    <source>
        <dbReference type="ARBA" id="ARBA00022692"/>
    </source>
</evidence>
<keyword evidence="4 10" id="KW-0067">ATP-binding</keyword>
<evidence type="ECO:0000256" key="4">
    <source>
        <dbReference type="ARBA" id="ARBA00022840"/>
    </source>
</evidence>
<feature type="transmembrane region" description="Helical" evidence="7">
    <location>
        <begin position="235"/>
        <end position="260"/>
    </location>
</feature>
<feature type="transmembrane region" description="Helical" evidence="7">
    <location>
        <begin position="12"/>
        <end position="35"/>
    </location>
</feature>
<dbReference type="GO" id="GO:0005524">
    <property type="term" value="F:ATP binding"/>
    <property type="evidence" value="ECO:0007669"/>
    <property type="project" value="UniProtKB-KW"/>
</dbReference>
<dbReference type="InterPro" id="IPR027417">
    <property type="entry name" value="P-loop_NTPase"/>
</dbReference>
<dbReference type="RefSeq" id="WP_188777591.1">
    <property type="nucleotide sequence ID" value="NZ_BMMB01000010.1"/>
</dbReference>
<name>A0ABU1J216_9BACL</name>